<dbReference type="EMBL" id="JBHSQB010000010">
    <property type="protein sequence ID" value="MFC6097958.1"/>
    <property type="molecule type" value="Genomic_DNA"/>
</dbReference>
<evidence type="ECO:0000313" key="4">
    <source>
        <dbReference type="Proteomes" id="UP001596287"/>
    </source>
</evidence>
<dbReference type="InterPro" id="IPR036761">
    <property type="entry name" value="TTHA0802/YceI-like_sf"/>
</dbReference>
<evidence type="ECO:0000313" key="3">
    <source>
        <dbReference type="EMBL" id="MFC6097958.1"/>
    </source>
</evidence>
<dbReference type="PROSITE" id="PS51257">
    <property type="entry name" value="PROKAR_LIPOPROTEIN"/>
    <property type="match status" value="1"/>
</dbReference>
<dbReference type="Gene3D" id="2.40.128.110">
    <property type="entry name" value="Lipid/polyisoprenoid-binding, YceI-like"/>
    <property type="match status" value="1"/>
</dbReference>
<dbReference type="Proteomes" id="UP001596287">
    <property type="component" value="Unassembled WGS sequence"/>
</dbReference>
<organism evidence="3 4">
    <name type="scientific">Flavobacterium qiangtangense</name>
    <dbReference type="NCBI Taxonomy" id="1442595"/>
    <lineage>
        <taxon>Bacteria</taxon>
        <taxon>Pseudomonadati</taxon>
        <taxon>Bacteroidota</taxon>
        <taxon>Flavobacteriia</taxon>
        <taxon>Flavobacteriales</taxon>
        <taxon>Flavobacteriaceae</taxon>
        <taxon>Flavobacterium</taxon>
    </lineage>
</organism>
<dbReference type="PANTHER" id="PTHR34406">
    <property type="entry name" value="PROTEIN YCEI"/>
    <property type="match status" value="1"/>
</dbReference>
<dbReference type="RefSeq" id="WP_379792940.1">
    <property type="nucleotide sequence ID" value="NZ_JBHSQB010000010.1"/>
</dbReference>
<feature type="chain" id="PRO_5045418021" evidence="1">
    <location>
        <begin position="22"/>
        <end position="226"/>
    </location>
</feature>
<dbReference type="Pfam" id="PF04264">
    <property type="entry name" value="YceI"/>
    <property type="match status" value="1"/>
</dbReference>
<dbReference type="PANTHER" id="PTHR34406:SF1">
    <property type="entry name" value="PROTEIN YCEI"/>
    <property type="match status" value="1"/>
</dbReference>
<dbReference type="InterPro" id="IPR007372">
    <property type="entry name" value="Lipid/polyisoprenoid-bd_YceI"/>
</dbReference>
<feature type="signal peptide" evidence="1">
    <location>
        <begin position="1"/>
        <end position="21"/>
    </location>
</feature>
<protein>
    <submittedName>
        <fullName evidence="3">YceI family protein</fullName>
    </submittedName>
</protein>
<dbReference type="SMART" id="SM00867">
    <property type="entry name" value="YceI"/>
    <property type="match status" value="1"/>
</dbReference>
<dbReference type="SUPFAM" id="SSF101874">
    <property type="entry name" value="YceI-like"/>
    <property type="match status" value="1"/>
</dbReference>
<keyword evidence="4" id="KW-1185">Reference proteome</keyword>
<gene>
    <name evidence="3" type="ORF">ACFPVY_14985</name>
</gene>
<keyword evidence="1" id="KW-0732">Signal</keyword>
<reference evidence="4" key="1">
    <citation type="journal article" date="2019" name="Int. J. Syst. Evol. Microbiol.">
        <title>The Global Catalogue of Microorganisms (GCM) 10K type strain sequencing project: providing services to taxonomists for standard genome sequencing and annotation.</title>
        <authorList>
            <consortium name="The Broad Institute Genomics Platform"/>
            <consortium name="The Broad Institute Genome Sequencing Center for Infectious Disease"/>
            <person name="Wu L."/>
            <person name="Ma J."/>
        </authorList>
    </citation>
    <scope>NUCLEOTIDE SEQUENCE [LARGE SCALE GENOMIC DNA]</scope>
    <source>
        <strain evidence="4">CCUG 49679</strain>
    </source>
</reference>
<feature type="domain" description="Lipid/polyisoprenoid-binding YceI-like" evidence="2">
    <location>
        <begin position="45"/>
        <end position="225"/>
    </location>
</feature>
<evidence type="ECO:0000256" key="1">
    <source>
        <dbReference type="SAM" id="SignalP"/>
    </source>
</evidence>
<comment type="caution">
    <text evidence="3">The sequence shown here is derived from an EMBL/GenBank/DDBJ whole genome shotgun (WGS) entry which is preliminary data.</text>
</comment>
<evidence type="ECO:0000259" key="2">
    <source>
        <dbReference type="SMART" id="SM00867"/>
    </source>
</evidence>
<proteinExistence type="predicted"/>
<sequence>MKNRIASLLFLSALTLTVSCKNDKATEAETTEAGKVKEVSGEATQYNVDAKASKIEWTGSKPTGKHTGTITLADGAIFVKDSVLDSGKFNIDMNTIAVTDLKAGDGKEDLEAHLKGTAADAKEADMDHFFNVKKFPTASFEITSAKTENGKTTVEGNLTMKGITKNVKFPAKVTVNGDVVTLESDTFSINRTLWNVNYASKSVFDNLGDKFVNDDIELKVSVTAKK</sequence>
<accession>A0ABW1PQV1</accession>
<name>A0ABW1PQV1_9FLAO</name>